<dbReference type="Pfam" id="PF05235">
    <property type="entry name" value="CHAD"/>
    <property type="match status" value="1"/>
</dbReference>
<dbReference type="InterPro" id="IPR023577">
    <property type="entry name" value="CYTH_domain"/>
</dbReference>
<name>D5UXM4_TSUPD</name>
<dbReference type="PANTHER" id="PTHR39339:SF1">
    <property type="entry name" value="CHAD DOMAIN-CONTAINING PROTEIN"/>
    <property type="match status" value="1"/>
</dbReference>
<dbReference type="eggNOG" id="COG3025">
    <property type="taxonomic scope" value="Bacteria"/>
</dbReference>
<dbReference type="STRING" id="521096.Tpau_1491"/>
<evidence type="ECO:0000313" key="3">
    <source>
        <dbReference type="Proteomes" id="UP000001213"/>
    </source>
</evidence>
<dbReference type="eggNOG" id="COG5607">
    <property type="taxonomic scope" value="Bacteria"/>
</dbReference>
<dbReference type="Gene3D" id="2.40.320.10">
    <property type="entry name" value="Hypothetical Protein Pfu-838710-001"/>
    <property type="match status" value="1"/>
</dbReference>
<dbReference type="CDD" id="cd07374">
    <property type="entry name" value="CYTH-like_Pase"/>
    <property type="match status" value="1"/>
</dbReference>
<dbReference type="InterPro" id="IPR033469">
    <property type="entry name" value="CYTH-like_dom_sf"/>
</dbReference>
<dbReference type="Pfam" id="PF01928">
    <property type="entry name" value="CYTH"/>
    <property type="match status" value="1"/>
</dbReference>
<feature type="domain" description="CHAD" evidence="1">
    <location>
        <begin position="213"/>
        <end position="490"/>
    </location>
</feature>
<dbReference type="InterPro" id="IPR007899">
    <property type="entry name" value="CHAD_dom"/>
</dbReference>
<dbReference type="SMART" id="SM01118">
    <property type="entry name" value="CYTH"/>
    <property type="match status" value="1"/>
</dbReference>
<dbReference type="SUPFAM" id="SSF55154">
    <property type="entry name" value="CYTH-like phosphatases"/>
    <property type="match status" value="1"/>
</dbReference>
<dbReference type="EMBL" id="CP001966">
    <property type="protein sequence ID" value="ADG78116.1"/>
    <property type="molecule type" value="Genomic_DNA"/>
</dbReference>
<dbReference type="AlphaFoldDB" id="D5UXM4"/>
<reference evidence="3" key="1">
    <citation type="submission" date="2010-03" db="EMBL/GenBank/DDBJ databases">
        <title>The complete chromosome of Tsukamurella paurometabola DSM 20162.</title>
        <authorList>
            <consortium name="US DOE Joint Genome Institute (JGI-PGF)"/>
            <person name="Lucas S."/>
            <person name="Copeland A."/>
            <person name="Lapidus A."/>
            <person name="Glavina del Rio T."/>
            <person name="Dalin E."/>
            <person name="Tice H."/>
            <person name="Bruce D."/>
            <person name="Goodwin L."/>
            <person name="Pitluck S."/>
            <person name="Kyrpides N."/>
            <person name="Mavromatis K."/>
            <person name="Ivanova N."/>
            <person name="Mikhailova N."/>
            <person name="Munk A.C."/>
            <person name="Brettin T."/>
            <person name="Detter J.C."/>
            <person name="Tapia R."/>
            <person name="Han C."/>
            <person name="Larimer F."/>
            <person name="Land M."/>
            <person name="Hauser L."/>
            <person name="Markowitz V."/>
            <person name="Cheng J.-F."/>
            <person name="Hugenholtz P."/>
            <person name="Woyke T."/>
            <person name="Wu D."/>
            <person name="Jando M."/>
            <person name="Brambilla E."/>
            <person name="Klenk H.-P."/>
            <person name="Eisen J.A."/>
        </authorList>
    </citation>
    <scope>NUCLEOTIDE SEQUENCE [LARGE SCALE GENOMIC DNA]</scope>
    <source>
        <strain evidence="3">ATCC 8368 / DSM 20162 / CCUG 35730 / CIP 100753 / JCM 10117 / KCTC 9821 / NBRC 16120 / NCIMB 702349 / NCTC 13040</strain>
    </source>
</reference>
<proteinExistence type="predicted"/>
<dbReference type="Proteomes" id="UP000001213">
    <property type="component" value="Chromosome"/>
</dbReference>
<evidence type="ECO:0000313" key="2">
    <source>
        <dbReference type="EMBL" id="ADG78116.1"/>
    </source>
</evidence>
<dbReference type="HOGENOM" id="CLU_026984_1_0_11"/>
<dbReference type="KEGG" id="tpr:Tpau_1491"/>
<organism evidence="2 3">
    <name type="scientific">Tsukamurella paurometabola (strain ATCC 8368 / DSM 20162 / CCUG 35730 / CIP 100753 / JCM 10117 / KCTC 9821 / NBRC 16120 / NCIMB 702349 / NCTC 13040)</name>
    <name type="common">Corynebacterium paurometabolum</name>
    <dbReference type="NCBI Taxonomy" id="521096"/>
    <lineage>
        <taxon>Bacteria</taxon>
        <taxon>Bacillati</taxon>
        <taxon>Actinomycetota</taxon>
        <taxon>Actinomycetes</taxon>
        <taxon>Mycobacteriales</taxon>
        <taxon>Tsukamurellaceae</taxon>
        <taxon>Tsukamurella</taxon>
    </lineage>
</organism>
<dbReference type="PROSITE" id="PS51708">
    <property type="entry name" value="CHAD"/>
    <property type="match status" value="1"/>
</dbReference>
<evidence type="ECO:0000259" key="1">
    <source>
        <dbReference type="PROSITE" id="PS51708"/>
    </source>
</evidence>
<dbReference type="RefSeq" id="WP_013126148.1">
    <property type="nucleotide sequence ID" value="NC_014158.1"/>
</dbReference>
<sequence>MAEQREIETKYEVGDDTLAPALTAVPGVDHTSVDEVFHLSAVYYDTELLDLSSNRITLRRRTGGKDDGWHLKLPDGADRREVTAPLGDGDDVPAELLERVRAVVRGRVLAPIAIVENQRHTTYCHAADGELLGEFVDDHVSSVSLLPDGTEKSWREWEFEVPDTALGRKTAIAVDKALRAAGGDTPDSASKLARAIDADPVRRTADLPKKASHATAGQLLTAALAAYRDRLLLQDPRVRAHGVDSVHQMRVATRQLRSVLTEYAGFFAGPARAALSSELKLLASVLGAVRDAEVLAERFEAFDAGDELGGAGSALAERQRAAEARGWVRVHSALESDRYYLLLDAIDALIAEPPLKERADQAASKSLAPLLHKRIRAFAKESSGLLADPAATDDDVHAVRKQAKRLRYAAAVVEPVVRGDLRAEVKALAAVQQRLGEFQDATIARDAIADLAAETTDPVIAFRLGRLDAAEERRAQQARASLPDLLRKLR</sequence>
<dbReference type="Gene3D" id="1.40.20.10">
    <property type="entry name" value="CHAD domain"/>
    <property type="match status" value="1"/>
</dbReference>
<gene>
    <name evidence="2" type="ordered locus">Tpau_1491</name>
</gene>
<dbReference type="InterPro" id="IPR038186">
    <property type="entry name" value="CHAD_dom_sf"/>
</dbReference>
<dbReference type="PANTHER" id="PTHR39339">
    <property type="entry name" value="SLR1444 PROTEIN"/>
    <property type="match status" value="1"/>
</dbReference>
<accession>D5UXM4</accession>
<reference evidence="2 3" key="2">
    <citation type="journal article" date="2011" name="Stand. Genomic Sci.">
        <title>Complete genome sequence of Tsukamurella paurometabola type strain (no. 33).</title>
        <authorList>
            <person name="Munk A.C."/>
            <person name="Lapidus A."/>
            <person name="Lucas S."/>
            <person name="Nolan M."/>
            <person name="Tice H."/>
            <person name="Cheng J.F."/>
            <person name="Del Rio T.G."/>
            <person name="Goodwin L."/>
            <person name="Pitluck S."/>
            <person name="Liolios K."/>
            <person name="Huntemann M."/>
            <person name="Ivanova N."/>
            <person name="Mavromatis K."/>
            <person name="Mikhailova N."/>
            <person name="Pati A."/>
            <person name="Chen A."/>
            <person name="Palaniappan K."/>
            <person name="Tapia R."/>
            <person name="Han C."/>
            <person name="Land M."/>
            <person name="Hauser L."/>
            <person name="Chang Y.J."/>
            <person name="Jeffries C.D."/>
            <person name="Brettin T."/>
            <person name="Yasawong M."/>
            <person name="Brambilla E.M."/>
            <person name="Rohde M."/>
            <person name="Sikorski J."/>
            <person name="Goker M."/>
            <person name="Detter J.C."/>
            <person name="Woyke T."/>
            <person name="Bristow J."/>
            <person name="Eisen J.A."/>
            <person name="Markowitz V."/>
            <person name="Hugenholtz P."/>
            <person name="Kyrpides N.C."/>
            <person name="Klenk H.P."/>
        </authorList>
    </citation>
    <scope>NUCLEOTIDE SEQUENCE [LARGE SCALE GENOMIC DNA]</scope>
    <source>
        <strain evidence="3">ATCC 8368 / DSM 20162 / CCUG 35730 / CIP 100753 / JCM 10117 / KCTC 9821 / NBRC 16120 / NCIMB 702349 / NCTC 13040</strain>
    </source>
</reference>
<keyword evidence="3" id="KW-1185">Reference proteome</keyword>
<dbReference type="SMART" id="SM00880">
    <property type="entry name" value="CHAD"/>
    <property type="match status" value="1"/>
</dbReference>
<protein>
    <submittedName>
        <fullName evidence="2">CHAD domain containing protein</fullName>
    </submittedName>
</protein>